<name>A0A8S2AK46_ARAAE</name>
<dbReference type="PROSITE" id="PS50199">
    <property type="entry name" value="ZF_RANBP2_2"/>
    <property type="match status" value="4"/>
</dbReference>
<dbReference type="PANTHER" id="PTHR31447:SF18">
    <property type="entry name" value="RNA DEMETHYLASE ALKBH9B"/>
    <property type="match status" value="1"/>
</dbReference>
<keyword evidence="3 5" id="KW-0863">Zinc-finger</keyword>
<dbReference type="PROSITE" id="PS01358">
    <property type="entry name" value="ZF_RANBP2_1"/>
    <property type="match status" value="3"/>
</dbReference>
<evidence type="ECO:0000256" key="6">
    <source>
        <dbReference type="SAM" id="MobiDB-lite"/>
    </source>
</evidence>
<evidence type="ECO:0000256" key="3">
    <source>
        <dbReference type="ARBA" id="ARBA00022771"/>
    </source>
</evidence>
<dbReference type="InterPro" id="IPR044842">
    <property type="entry name" value="ALKBH9B/ALKBH10B-like"/>
</dbReference>
<feature type="compositionally biased region" description="Low complexity" evidence="6">
    <location>
        <begin position="282"/>
        <end position="298"/>
    </location>
</feature>
<feature type="compositionally biased region" description="Acidic residues" evidence="6">
    <location>
        <begin position="301"/>
        <end position="311"/>
    </location>
</feature>
<dbReference type="EMBL" id="LR999456">
    <property type="protein sequence ID" value="CAE6129963.1"/>
    <property type="molecule type" value="Genomic_DNA"/>
</dbReference>
<protein>
    <recommendedName>
        <fullName evidence="11">Fe2OG dioxygenase domain-containing protein</fullName>
    </recommendedName>
</protein>
<feature type="domain" description="Fe2OG dioxygenase" evidence="8">
    <location>
        <begin position="1037"/>
        <end position="1134"/>
    </location>
</feature>
<evidence type="ECO:0000256" key="1">
    <source>
        <dbReference type="ARBA" id="ARBA00007879"/>
    </source>
</evidence>
<evidence type="ECO:0000259" key="7">
    <source>
        <dbReference type="PROSITE" id="PS50199"/>
    </source>
</evidence>
<dbReference type="InterPro" id="IPR001876">
    <property type="entry name" value="Znf_RanBP2"/>
</dbReference>
<dbReference type="Pfam" id="PF13532">
    <property type="entry name" value="2OG-FeII_Oxy_2"/>
    <property type="match status" value="1"/>
</dbReference>
<evidence type="ECO:0000313" key="10">
    <source>
        <dbReference type="Proteomes" id="UP000682877"/>
    </source>
</evidence>
<comment type="similarity">
    <text evidence="1">Belongs to the alkB family.</text>
</comment>
<keyword evidence="10" id="KW-1185">Reference proteome</keyword>
<dbReference type="GO" id="GO:0008270">
    <property type="term" value="F:zinc ion binding"/>
    <property type="evidence" value="ECO:0007669"/>
    <property type="project" value="UniProtKB-KW"/>
</dbReference>
<dbReference type="InterPro" id="IPR027450">
    <property type="entry name" value="AlkB-like"/>
</dbReference>
<dbReference type="InterPro" id="IPR037151">
    <property type="entry name" value="AlkB-like_sf"/>
</dbReference>
<feature type="compositionally biased region" description="Acidic residues" evidence="6">
    <location>
        <begin position="870"/>
        <end position="880"/>
    </location>
</feature>
<evidence type="ECO:0000259" key="8">
    <source>
        <dbReference type="PROSITE" id="PS51471"/>
    </source>
</evidence>
<feature type="compositionally biased region" description="Low complexity" evidence="6">
    <location>
        <begin position="851"/>
        <end position="867"/>
    </location>
</feature>
<evidence type="ECO:0000256" key="4">
    <source>
        <dbReference type="ARBA" id="ARBA00022833"/>
    </source>
</evidence>
<organism evidence="9 10">
    <name type="scientific">Arabidopsis arenosa</name>
    <name type="common">Sand rock-cress</name>
    <name type="synonym">Cardaminopsis arenosa</name>
    <dbReference type="NCBI Taxonomy" id="38785"/>
    <lineage>
        <taxon>Eukaryota</taxon>
        <taxon>Viridiplantae</taxon>
        <taxon>Streptophyta</taxon>
        <taxon>Embryophyta</taxon>
        <taxon>Tracheophyta</taxon>
        <taxon>Spermatophyta</taxon>
        <taxon>Magnoliopsida</taxon>
        <taxon>eudicotyledons</taxon>
        <taxon>Gunneridae</taxon>
        <taxon>Pentapetalae</taxon>
        <taxon>rosids</taxon>
        <taxon>malvids</taxon>
        <taxon>Brassicales</taxon>
        <taxon>Brassicaceae</taxon>
        <taxon>Camelineae</taxon>
        <taxon>Arabidopsis</taxon>
    </lineage>
</organism>
<feature type="domain" description="Fe2OG dioxygenase" evidence="8">
    <location>
        <begin position="429"/>
        <end position="511"/>
    </location>
</feature>
<dbReference type="Pfam" id="PF00641">
    <property type="entry name" value="Zn_ribbon_RanBP"/>
    <property type="match status" value="3"/>
</dbReference>
<dbReference type="Proteomes" id="UP000682877">
    <property type="component" value="Chromosome 6"/>
</dbReference>
<dbReference type="InterPro" id="IPR005123">
    <property type="entry name" value="Oxoglu/Fe-dep_dioxygenase_dom"/>
</dbReference>
<feature type="domain" description="RanBP2-type" evidence="7">
    <location>
        <begin position="43"/>
        <end position="72"/>
    </location>
</feature>
<evidence type="ECO:0000256" key="2">
    <source>
        <dbReference type="ARBA" id="ARBA00022723"/>
    </source>
</evidence>
<reference evidence="9" key="1">
    <citation type="submission" date="2021-01" db="EMBL/GenBank/DDBJ databases">
        <authorList>
            <person name="Bezrukov I."/>
        </authorList>
    </citation>
    <scope>NUCLEOTIDE SEQUENCE</scope>
</reference>
<dbReference type="Gene3D" id="2.60.120.590">
    <property type="entry name" value="Alpha-ketoglutarate-dependent dioxygenase AlkB-like"/>
    <property type="match status" value="2"/>
</dbReference>
<dbReference type="GO" id="GO:0006402">
    <property type="term" value="P:mRNA catabolic process"/>
    <property type="evidence" value="ECO:0007669"/>
    <property type="project" value="InterPro"/>
</dbReference>
<keyword evidence="2" id="KW-0479">Metal-binding</keyword>
<dbReference type="GO" id="GO:0032451">
    <property type="term" value="F:demethylase activity"/>
    <property type="evidence" value="ECO:0007669"/>
    <property type="project" value="InterPro"/>
</dbReference>
<dbReference type="GO" id="GO:0003729">
    <property type="term" value="F:mRNA binding"/>
    <property type="evidence" value="ECO:0007669"/>
    <property type="project" value="InterPro"/>
</dbReference>
<sequence>MGDGREGDWECLGCRNRNYAFRSFCNRCKQPRLFMDNNTWLPRIGDWIYTGCTNNNYASREKCKKCGQPKEVPALSALAIPGASLQTHLHYFTRGPEPIDQPDVGFTIIHLCKKCNETAPLAPGTKRLASEALAHEWDSKRLNQGYTSMQPNSAIYASFPGMSPGRISNWQLPLPFLQQHYLEREQNNGVMETGCAQIARTTIMHLDQSAIEHCSNTDKVDGKGKAGLESEVASYNVDDNYGGKTTRDLKKGEDCDNHSVGSWKETDIVFGSFAEASSSVLPSRPAAAESASSRTSWADMAQEDDKEEEERDSGRKVKGKIVNVLDGLELHTGVFSAVEQKRIVNQVYQLQDKGRKGELREHTFNAPRKWMRGKGRVTIQFGCCYNYAIDRAGNPPGILQPEEVVSLPPLFKDIIRRLIKWHVLPPTCVPDSCIVNIYDEGDCIPPHIDNHNFLRPFCTISFLSECDILFGSNLKIEGPVLVLNGNGADVAKHCVHAVPTKRISITFRKMDESNKVHSGNIMNRKRVSRRRRLEFCREEEMGDGREGDWECLGCRNRNYAFRSFCNRCKQPRLFMDNNTWLPRIGDWICTGCTNNNYASREKCKKCGQPKEVAALSALAIPGASLQTHLHYFTRGPEPIDQPGSLLAFSNAANQASVLKEWRSGDWICRCGFHNYSSRIQCKKCNETAPLAPGTKRLASEALAHEWDSKRLNQGYTSMQPNSAIYASFPGMSPGRISNWQLPLPFLQQHYLEREQNNGVMETGCAQIARTTIMHLDQSAIEHCSNTDKVDGKGKAGLESEVASYNVDDNYGGKTTRDLKKGEDCDNHSVGSWKETDIVFGSFAEASSSVLPSRPAAAESASSRTSWADMAQEDEEEEEERDSGRKGFDASLMKTLEKPKLSREQRENLRLMHVKRKKDFICLERVKGKIVNVLDGLELHTDVFSAVEQKRIVNQVYQLQDKGRKGELREHTFNAPRKWMRGKGRVTIQFGCCYNYAIDRAGNPPGILQREEVVPLPPLFKDIIRRLIKWHVLPPTCVPDSCIVNIYDEGDYIPPHIDNHDFLRPFCTISFLSECDILFGSNMKIEGPGEFSGSYSIPLPVGSVLVLNGNGADVAKHCVPAVPTKRISITFRKMDESKRPIWFTLEPNLQGIEPLPLELNRSGSAAKSSGSNNHNGTKWTSRRRQQL</sequence>
<dbReference type="Gene3D" id="4.10.1060.10">
    <property type="entry name" value="Zinc finger, RanBP2-type"/>
    <property type="match status" value="5"/>
</dbReference>
<feature type="domain" description="RanBP2-type" evidence="7">
    <location>
        <begin position="583"/>
        <end position="612"/>
    </location>
</feature>
<evidence type="ECO:0000256" key="5">
    <source>
        <dbReference type="PROSITE-ProRule" id="PRU00322"/>
    </source>
</evidence>
<gene>
    <name evidence="9" type="ORF">AARE701A_LOCUS16559</name>
</gene>
<dbReference type="FunFam" id="4.10.1060.10:FF:000013">
    <property type="entry name" value="Zinc finger, RanBP2-type protein"/>
    <property type="match status" value="4"/>
</dbReference>
<evidence type="ECO:0008006" key="11">
    <source>
        <dbReference type="Google" id="ProtNLM"/>
    </source>
</evidence>
<dbReference type="SUPFAM" id="SSF51197">
    <property type="entry name" value="Clavaminate synthase-like"/>
    <property type="match status" value="2"/>
</dbReference>
<feature type="region of interest" description="Disordered" evidence="6">
    <location>
        <begin position="850"/>
        <end position="898"/>
    </location>
</feature>
<feature type="domain" description="RanBP2-type" evidence="7">
    <location>
        <begin position="545"/>
        <end position="574"/>
    </location>
</feature>
<proteinExistence type="inferred from homology"/>
<accession>A0A8S2AK46</accession>
<dbReference type="PANTHER" id="PTHR31447">
    <property type="entry name" value="HYDROXYPROLINE-RICH GLYCOPROTEIN FAMILY PROTEIN-RELATED"/>
    <property type="match status" value="1"/>
</dbReference>
<feature type="domain" description="RanBP2-type" evidence="7">
    <location>
        <begin position="5"/>
        <end position="34"/>
    </location>
</feature>
<keyword evidence="4" id="KW-0862">Zinc</keyword>
<feature type="region of interest" description="Disordered" evidence="6">
    <location>
        <begin position="281"/>
        <end position="315"/>
    </location>
</feature>
<dbReference type="SUPFAM" id="SSF90209">
    <property type="entry name" value="Ran binding protein zinc finger-like"/>
    <property type="match status" value="5"/>
</dbReference>
<dbReference type="InterPro" id="IPR036443">
    <property type="entry name" value="Znf_RanBP2_sf"/>
</dbReference>
<feature type="compositionally biased region" description="Low complexity" evidence="6">
    <location>
        <begin position="1161"/>
        <end position="1175"/>
    </location>
</feature>
<dbReference type="SMART" id="SM00547">
    <property type="entry name" value="ZnF_RBZ"/>
    <property type="match status" value="5"/>
</dbReference>
<dbReference type="PROSITE" id="PS51471">
    <property type="entry name" value="FE2OG_OXY"/>
    <property type="match status" value="2"/>
</dbReference>
<dbReference type="AlphaFoldDB" id="A0A8S2AK46"/>
<evidence type="ECO:0000313" key="9">
    <source>
        <dbReference type="EMBL" id="CAE6129963.1"/>
    </source>
</evidence>
<feature type="region of interest" description="Disordered" evidence="6">
    <location>
        <begin position="1159"/>
        <end position="1186"/>
    </location>
</feature>